<protein>
    <submittedName>
        <fullName evidence="2">Uncharacterized protein</fullName>
    </submittedName>
</protein>
<proteinExistence type="predicted"/>
<accession>A0AAE7E5X7</accession>
<evidence type="ECO:0000313" key="2">
    <source>
        <dbReference type="EMBL" id="QKF68527.1"/>
    </source>
</evidence>
<sequence>MIRNMIFIIVLLVSGCAMKPGETATLNVFTSADRFNNYWMLKHDDYEAMTPLAKDSDWGQLWSHRWNPQGGWHGGQSDSGHGLHLATKDDRYLAYDIDFYVSISSYSAKDRALENGDEEFLRKYYNSYVGKITINKEVEQNHYISNIMVKRIIHVKSENFLDL</sequence>
<dbReference type="Proteomes" id="UP000503482">
    <property type="component" value="Chromosome"/>
</dbReference>
<evidence type="ECO:0000313" key="3">
    <source>
        <dbReference type="Proteomes" id="UP000503482"/>
    </source>
</evidence>
<gene>
    <name evidence="2" type="ORF">AVENP_3064</name>
</gene>
<feature type="signal peptide" evidence="1">
    <location>
        <begin position="1"/>
        <end position="19"/>
    </location>
</feature>
<name>A0AAE7E5X7_9BACT</name>
<feature type="chain" id="PRO_5042137411" evidence="1">
    <location>
        <begin position="20"/>
        <end position="163"/>
    </location>
</feature>
<reference evidence="2 3" key="1">
    <citation type="submission" date="2020-05" db="EMBL/GenBank/DDBJ databases">
        <title>Complete genome sequencing of Campylobacter and Arcobacter type strains.</title>
        <authorList>
            <person name="Miller W.G."/>
            <person name="Yee E."/>
        </authorList>
    </citation>
    <scope>NUCLEOTIDE SEQUENCE [LARGE SCALE GENOMIC DNA]</scope>
    <source>
        <strain evidence="2 3">LMG 26156</strain>
    </source>
</reference>
<dbReference type="AlphaFoldDB" id="A0AAE7E5X7"/>
<dbReference type="EMBL" id="CP053840">
    <property type="protein sequence ID" value="QKF68527.1"/>
    <property type="molecule type" value="Genomic_DNA"/>
</dbReference>
<dbReference type="RefSeq" id="WP_128360346.1">
    <property type="nucleotide sequence ID" value="NZ_CP053840.1"/>
</dbReference>
<keyword evidence="1" id="KW-0732">Signal</keyword>
<evidence type="ECO:0000256" key="1">
    <source>
        <dbReference type="SAM" id="SignalP"/>
    </source>
</evidence>
<dbReference type="KEGG" id="avp:AVENP_3064"/>
<organism evidence="2 3">
    <name type="scientific">Arcobacter venerupis</name>
    <dbReference type="NCBI Taxonomy" id="1054033"/>
    <lineage>
        <taxon>Bacteria</taxon>
        <taxon>Pseudomonadati</taxon>
        <taxon>Campylobacterota</taxon>
        <taxon>Epsilonproteobacteria</taxon>
        <taxon>Campylobacterales</taxon>
        <taxon>Arcobacteraceae</taxon>
        <taxon>Arcobacter</taxon>
    </lineage>
</organism>
<dbReference type="PROSITE" id="PS51257">
    <property type="entry name" value="PROKAR_LIPOPROTEIN"/>
    <property type="match status" value="1"/>
</dbReference>
<keyword evidence="3" id="KW-1185">Reference proteome</keyword>